<dbReference type="PANTHER" id="PTHR43596">
    <property type="entry name" value="ADP,ATP CARRIER PROTEIN"/>
    <property type="match status" value="1"/>
</dbReference>
<dbReference type="GeneID" id="94368841"/>
<evidence type="ECO:0000256" key="2">
    <source>
        <dbReference type="ARBA" id="ARBA00022448"/>
    </source>
</evidence>
<feature type="transmembrane region" description="Helical" evidence="8">
    <location>
        <begin position="147"/>
        <end position="166"/>
    </location>
</feature>
<reference evidence="10" key="1">
    <citation type="journal article" date="2019" name="Int. J. Syst. Evol. Microbiol.">
        <title>The Global Catalogue of Microorganisms (GCM) 10K type strain sequencing project: providing services to taxonomists for standard genome sequencing and annotation.</title>
        <authorList>
            <consortium name="The Broad Institute Genomics Platform"/>
            <consortium name="The Broad Institute Genome Sequencing Center for Infectious Disease"/>
            <person name="Wu L."/>
            <person name="Ma J."/>
        </authorList>
    </citation>
    <scope>NUCLEOTIDE SEQUENCE [LARGE SCALE GENOMIC DNA]</scope>
    <source>
        <strain evidence="10">KCTC 12708</strain>
    </source>
</reference>
<feature type="transmembrane region" description="Helical" evidence="8">
    <location>
        <begin position="389"/>
        <end position="408"/>
    </location>
</feature>
<feature type="transmembrane region" description="Helical" evidence="8">
    <location>
        <begin position="361"/>
        <end position="382"/>
    </location>
</feature>
<dbReference type="Proteomes" id="UP000615593">
    <property type="component" value="Unassembled WGS sequence"/>
</dbReference>
<protein>
    <recommendedName>
        <fullName evidence="8">ADP,ATP carrier protein</fullName>
    </recommendedName>
</protein>
<accession>A0ABQ3BMS7</accession>
<sequence>MLRKFIQKTFDIRSGELGVSLLMQLYIFLIITTLLIVKPTVNALFLSKLTSESLPYAFLLVALVAVGSSFFYNKALKRFSLLKIVTATLIVSGVVFISLKFLLSLQYFSTWLLYFYYVWVAIYAVLATSQFWVLANLVYNIREAKRLFGFIGAGAISGGILGGYLTNLLAPVIGNDDLMIIAALIMFACIPLLHIIWRKRVKNLGVFRQQQRTYASDEPSFKLILKSKHLTYIAGIIGVGVIVAKLVDYQFSDMASKAIGNSDDLASFFGFWFSTFNLTSLAIQLFLTRRIVGVWGVASTLLILPLGIGLAAILFIVFPELWAVILIKAIDGSFKQSINKAASELLVLPVPTEVKNKTKSFIDVVVDSVATGIAGCLLIFVVKGLDFEAYQVSILILILLSVWLFFIFKVRTTYFESFRENLISFTAKQTKRKKRKSKSVSTKLTIINVLENGEESEILYMLNKVNDVSDKRLKNLIIQLLDHPSNEVKAAAISNLYLLDKGTAIDKVQELIYQRDDEVVLAAMRYLLIHTDINGLELFDAYLNHKDPYISSAALLCLAIESRDNKRLAQRYKLGLRIAKQIEHVNLPSDTHRIEETIELIQTIGYAENSRFYSYITAHFNNKNDEVIKAAIKAAGISSSPLFLDNLLDFLQHKKFRNEAISALKNYGHAIIKELIFKLNYDQIDPNSKQFIPEIIGAFGGQKAVNALFKLLRNKDLIVRLESARVLNKLKSKHPSLKFSKRDVVRLILQECKLYHRTLSAMQIQKQIFLKYEEMLTSDKDVEEFSARNSLIDLLERRLDHGLEQIFTLLGLRYQQKDIEIAYQGIISEKQEVRANAIEFLDNLLQPNLKHTLLPLVESSTVFNENQEADDLVAPTEKMCFEMLLKGKDQKIKLAVLYLIAQLDGENKTYIPLVKPLTRHQNKKISTFAINALNNLLED</sequence>
<feature type="transmembrane region" description="Helical" evidence="8">
    <location>
        <begin position="178"/>
        <end position="197"/>
    </location>
</feature>
<dbReference type="Pfam" id="PF03219">
    <property type="entry name" value="TLC"/>
    <property type="match status" value="1"/>
</dbReference>
<keyword evidence="3 8" id="KW-0812">Transmembrane</keyword>
<feature type="transmembrane region" description="Helical" evidence="8">
    <location>
        <begin position="114"/>
        <end position="135"/>
    </location>
</feature>
<evidence type="ECO:0000256" key="3">
    <source>
        <dbReference type="ARBA" id="ARBA00022692"/>
    </source>
</evidence>
<comment type="similarity">
    <text evidence="8">Belongs to the ADP/ATP translocase tlc family.</text>
</comment>
<dbReference type="InterPro" id="IPR004667">
    <property type="entry name" value="ADP_ATP_car_bac_type"/>
</dbReference>
<comment type="caution">
    <text evidence="9">The sequence shown here is derived from an EMBL/GenBank/DDBJ whole genome shotgun (WGS) entry which is preliminary data.</text>
</comment>
<dbReference type="SUPFAM" id="SSF48371">
    <property type="entry name" value="ARM repeat"/>
    <property type="match status" value="1"/>
</dbReference>
<feature type="transmembrane region" description="Helical" evidence="8">
    <location>
        <begin position="53"/>
        <end position="72"/>
    </location>
</feature>
<dbReference type="InterPro" id="IPR036259">
    <property type="entry name" value="MFS_trans_sf"/>
</dbReference>
<evidence type="ECO:0000313" key="10">
    <source>
        <dbReference type="Proteomes" id="UP000615593"/>
    </source>
</evidence>
<keyword evidence="4 8" id="KW-0547">Nucleotide-binding</keyword>
<evidence type="ECO:0000256" key="5">
    <source>
        <dbReference type="ARBA" id="ARBA00022840"/>
    </source>
</evidence>
<keyword evidence="5 8" id="KW-0067">ATP-binding</keyword>
<evidence type="ECO:0000256" key="7">
    <source>
        <dbReference type="ARBA" id="ARBA00023136"/>
    </source>
</evidence>
<dbReference type="RefSeq" id="WP_027883654.1">
    <property type="nucleotide sequence ID" value="NZ_BMWY01000002.1"/>
</dbReference>
<dbReference type="SUPFAM" id="SSF103473">
    <property type="entry name" value="MFS general substrate transporter"/>
    <property type="match status" value="1"/>
</dbReference>
<evidence type="ECO:0000313" key="9">
    <source>
        <dbReference type="EMBL" id="GGZ51565.1"/>
    </source>
</evidence>
<dbReference type="Gene3D" id="1.25.10.10">
    <property type="entry name" value="Leucine-rich Repeat Variant"/>
    <property type="match status" value="2"/>
</dbReference>
<evidence type="ECO:0000256" key="4">
    <source>
        <dbReference type="ARBA" id="ARBA00022741"/>
    </source>
</evidence>
<name>A0ABQ3BMS7_9FLAO</name>
<keyword evidence="2 8" id="KW-0813">Transport</keyword>
<organism evidence="9 10">
    <name type="scientific">Mesonia mobilis</name>
    <dbReference type="NCBI Taxonomy" id="369791"/>
    <lineage>
        <taxon>Bacteria</taxon>
        <taxon>Pseudomonadati</taxon>
        <taxon>Bacteroidota</taxon>
        <taxon>Flavobacteriia</taxon>
        <taxon>Flavobacteriales</taxon>
        <taxon>Flavobacteriaceae</taxon>
        <taxon>Mesonia</taxon>
    </lineage>
</organism>
<proteinExistence type="inferred from homology"/>
<dbReference type="EMBL" id="BMWY01000002">
    <property type="protein sequence ID" value="GGZ51565.1"/>
    <property type="molecule type" value="Genomic_DNA"/>
</dbReference>
<feature type="transmembrane region" description="Helical" evidence="8">
    <location>
        <begin position="84"/>
        <end position="108"/>
    </location>
</feature>
<keyword evidence="10" id="KW-1185">Reference proteome</keyword>
<dbReference type="InterPro" id="IPR016024">
    <property type="entry name" value="ARM-type_fold"/>
</dbReference>
<comment type="subcellular location">
    <subcellularLocation>
        <location evidence="1 8">Membrane</location>
        <topology evidence="1 8">Multi-pass membrane protein</topology>
    </subcellularLocation>
</comment>
<dbReference type="CDD" id="cd06174">
    <property type="entry name" value="MFS"/>
    <property type="match status" value="1"/>
</dbReference>
<dbReference type="InterPro" id="IPR011989">
    <property type="entry name" value="ARM-like"/>
</dbReference>
<feature type="transmembrane region" description="Helical" evidence="8">
    <location>
        <begin position="21"/>
        <end position="41"/>
    </location>
</feature>
<evidence type="ECO:0000256" key="8">
    <source>
        <dbReference type="RuleBase" id="RU363121"/>
    </source>
</evidence>
<keyword evidence="7 8" id="KW-0472">Membrane</keyword>
<dbReference type="PANTHER" id="PTHR43596:SF1">
    <property type="entry name" value="ADP,ATP CARRIER PROTEIN"/>
    <property type="match status" value="1"/>
</dbReference>
<evidence type="ECO:0000256" key="6">
    <source>
        <dbReference type="ARBA" id="ARBA00022989"/>
    </source>
</evidence>
<evidence type="ECO:0000256" key="1">
    <source>
        <dbReference type="ARBA" id="ARBA00004141"/>
    </source>
</evidence>
<keyword evidence="6 8" id="KW-1133">Transmembrane helix</keyword>
<feature type="transmembrane region" description="Helical" evidence="8">
    <location>
        <begin position="294"/>
        <end position="318"/>
    </location>
</feature>
<gene>
    <name evidence="9" type="ORF">GCM10008088_11770</name>
</gene>
<feature type="transmembrane region" description="Helical" evidence="8">
    <location>
        <begin position="230"/>
        <end position="247"/>
    </location>
</feature>
<feature type="transmembrane region" description="Helical" evidence="8">
    <location>
        <begin position="267"/>
        <end position="287"/>
    </location>
</feature>